<dbReference type="EMBL" id="QHHQ01000008">
    <property type="protein sequence ID" value="RAH97620.1"/>
    <property type="molecule type" value="Genomic_DNA"/>
</dbReference>
<gene>
    <name evidence="1" type="ORF">DLJ53_27585</name>
</gene>
<comment type="caution">
    <text evidence="1">The sequence shown here is derived from an EMBL/GenBank/DDBJ whole genome shotgun (WGS) entry which is preliminary data.</text>
</comment>
<protein>
    <recommendedName>
        <fullName evidence="3">Phage-related protein</fullName>
    </recommendedName>
</protein>
<proteinExistence type="predicted"/>
<dbReference type="AlphaFoldDB" id="A0A8B2NR53"/>
<reference evidence="1 2" key="1">
    <citation type="submission" date="2018-05" db="EMBL/GenBank/DDBJ databases">
        <title>Acuticoccus sediminis sp. nov., isolated from deep-sea sediment of Indian Ocean.</title>
        <authorList>
            <person name="Liu X."/>
            <person name="Lai Q."/>
            <person name="Du Y."/>
            <person name="Sun F."/>
            <person name="Zhang X."/>
            <person name="Wang S."/>
            <person name="Shao Z."/>
        </authorList>
    </citation>
    <scope>NUCLEOTIDE SEQUENCE [LARGE SCALE GENOMIC DNA]</scope>
    <source>
        <strain evidence="1 2">PTG4-2</strain>
    </source>
</reference>
<dbReference type="Proteomes" id="UP000249590">
    <property type="component" value="Unassembled WGS sequence"/>
</dbReference>
<name>A0A8B2NR53_9HYPH</name>
<evidence type="ECO:0000313" key="1">
    <source>
        <dbReference type="EMBL" id="RAH97620.1"/>
    </source>
</evidence>
<keyword evidence="2" id="KW-1185">Reference proteome</keyword>
<evidence type="ECO:0008006" key="3">
    <source>
        <dbReference type="Google" id="ProtNLM"/>
    </source>
</evidence>
<sequence length="118" mass="13713">MALTTFTPTRTPSENSIRDTTPKLLIAEFGDGYTQITADGTNHIRETLRLTWQFLDVTEADYIEDFFRAQGGHTPFYYTAPDDSTAKKWTCRKWNRTFQENNRRTITAEFTQDFSNAQ</sequence>
<accession>A0A8B2NR53</accession>
<dbReference type="OrthoDB" id="8607203at2"/>
<dbReference type="RefSeq" id="WP_111351417.1">
    <property type="nucleotide sequence ID" value="NZ_QHHQ01000008.1"/>
</dbReference>
<dbReference type="Pfam" id="PF05939">
    <property type="entry name" value="Phage_min_tail"/>
    <property type="match status" value="1"/>
</dbReference>
<dbReference type="InterPro" id="IPR010265">
    <property type="entry name" value="Phage_lambda_TipM"/>
</dbReference>
<evidence type="ECO:0000313" key="2">
    <source>
        <dbReference type="Proteomes" id="UP000249590"/>
    </source>
</evidence>
<organism evidence="1 2">
    <name type="scientific">Acuticoccus sediminis</name>
    <dbReference type="NCBI Taxonomy" id="2184697"/>
    <lineage>
        <taxon>Bacteria</taxon>
        <taxon>Pseudomonadati</taxon>
        <taxon>Pseudomonadota</taxon>
        <taxon>Alphaproteobacteria</taxon>
        <taxon>Hyphomicrobiales</taxon>
        <taxon>Amorphaceae</taxon>
        <taxon>Acuticoccus</taxon>
    </lineage>
</organism>